<reference evidence="2" key="3">
    <citation type="submission" date="2022-01" db="EMBL/GenBank/DDBJ databases">
        <authorList>
            <person name="Rubenstein D.R."/>
        </authorList>
    </citation>
    <scope>NUCLEOTIDE SEQUENCE</scope>
    <source>
        <strain evidence="2">SS15</strain>
        <tissue evidence="2">Liver</tissue>
    </source>
</reference>
<name>A0A835NHH8_9PASS</name>
<evidence type="ECO:0000313" key="1">
    <source>
        <dbReference type="EMBL" id="KAG0115131.1"/>
    </source>
</evidence>
<dbReference type="EMBL" id="JADDUC010000239">
    <property type="protein sequence ID" value="KAG0115131.1"/>
    <property type="molecule type" value="Genomic_DNA"/>
</dbReference>
<keyword evidence="3" id="KW-1185">Reference proteome</keyword>
<reference evidence="2 3" key="2">
    <citation type="journal article" date="2021" name="J. Hered.">
        <title>Feather Gene Expression Elucidates the Developmental Basis of Plumage Iridescence in African Starlings.</title>
        <authorList>
            <person name="Rubenstein D.R."/>
            <person name="Corvelo A."/>
            <person name="MacManes M.D."/>
            <person name="Maia R."/>
            <person name="Narzisi G."/>
            <person name="Rousaki A."/>
            <person name="Vandenabeele P."/>
            <person name="Shawkey M.D."/>
            <person name="Solomon J."/>
        </authorList>
    </citation>
    <scope>NUCLEOTIDE SEQUENCE [LARGE SCALE GENOMIC DNA]</scope>
    <source>
        <strain evidence="2">SS15</strain>
    </source>
</reference>
<sequence length="340" mass="38002">MSSAASKQRKGEELCGFLFYFLLLSHRAALRNSNVQLKSINAVLTAFLFFLKGLKGQSRAFQRGFFSAYENKIKAFKRQLRLLRGGELQPGVSKELPTRSCSQQAVCDCSPHPAPPGRLWWPFAPHQSSVTLNWTEGKQSARSALCANLQLRCFSLGGRLAGSLHPTNTSHPVAEISSHPASAPAIFCWRVPFFVVSVTKSFTPEMDSALHFDFPANERESYPLTEQAMTELVFQTHLEPFAKRGRWVLGWWKHSSQAQAVVALALLHQGRADCFHFCYLKKNGSVGLTRSQYGKFMVWLEVLGLFCNAVAEHVARSGILLYLGLLRKSCFSCALSRPEE</sequence>
<comment type="caution">
    <text evidence="1">The sequence shown here is derived from an EMBL/GenBank/DDBJ whole genome shotgun (WGS) entry which is preliminary data.</text>
</comment>
<reference evidence="1" key="1">
    <citation type="submission" date="2020-10" db="EMBL/GenBank/DDBJ databases">
        <title>Feather gene expression reveals the developmental basis of iridescence in African starlings.</title>
        <authorList>
            <person name="Rubenstein D.R."/>
        </authorList>
    </citation>
    <scope>NUCLEOTIDE SEQUENCE</scope>
    <source>
        <strain evidence="1">SS15</strain>
        <tissue evidence="1">Liver</tissue>
    </source>
</reference>
<dbReference type="Proteomes" id="UP000618051">
    <property type="component" value="Unassembled WGS sequence"/>
</dbReference>
<feature type="non-terminal residue" evidence="1">
    <location>
        <position position="340"/>
    </location>
</feature>
<evidence type="ECO:0000313" key="2">
    <source>
        <dbReference type="EMBL" id="KAI1232361.1"/>
    </source>
</evidence>
<evidence type="ECO:0000313" key="3">
    <source>
        <dbReference type="Proteomes" id="UP000618051"/>
    </source>
</evidence>
<protein>
    <submittedName>
        <fullName evidence="1">Uncharacterized protein</fullName>
    </submittedName>
</protein>
<proteinExistence type="predicted"/>
<accession>A0A835NHH8</accession>
<gene>
    <name evidence="2" type="ORF">IHE44_0006817</name>
    <name evidence="1" type="ORF">IHE44_006688</name>
</gene>
<dbReference type="AlphaFoldDB" id="A0A835NHH8"/>
<dbReference type="EMBL" id="JADDUC020000022">
    <property type="protein sequence ID" value="KAI1232361.1"/>
    <property type="molecule type" value="Genomic_DNA"/>
</dbReference>
<organism evidence="1">
    <name type="scientific">Lamprotornis superbus</name>
    <dbReference type="NCBI Taxonomy" id="245042"/>
    <lineage>
        <taxon>Eukaryota</taxon>
        <taxon>Metazoa</taxon>
        <taxon>Chordata</taxon>
        <taxon>Craniata</taxon>
        <taxon>Vertebrata</taxon>
        <taxon>Euteleostomi</taxon>
        <taxon>Archelosauria</taxon>
        <taxon>Archosauria</taxon>
        <taxon>Dinosauria</taxon>
        <taxon>Saurischia</taxon>
        <taxon>Theropoda</taxon>
        <taxon>Coelurosauria</taxon>
        <taxon>Aves</taxon>
        <taxon>Neognathae</taxon>
        <taxon>Neoaves</taxon>
        <taxon>Telluraves</taxon>
        <taxon>Australaves</taxon>
        <taxon>Passeriformes</taxon>
        <taxon>Sturnidae</taxon>
        <taxon>Lamprotornis</taxon>
    </lineage>
</organism>